<keyword evidence="1" id="KW-0813">Transport</keyword>
<dbReference type="PANTHER" id="PTHR43649">
    <property type="entry name" value="ARABINOSE-BINDING PROTEIN-RELATED"/>
    <property type="match status" value="1"/>
</dbReference>
<dbReference type="InterPro" id="IPR050490">
    <property type="entry name" value="Bact_solute-bd_prot1"/>
</dbReference>
<organism evidence="1 2">
    <name type="scientific">Paractinoplanes atraurantiacus</name>
    <dbReference type="NCBI Taxonomy" id="1036182"/>
    <lineage>
        <taxon>Bacteria</taxon>
        <taxon>Bacillati</taxon>
        <taxon>Actinomycetota</taxon>
        <taxon>Actinomycetes</taxon>
        <taxon>Micromonosporales</taxon>
        <taxon>Micromonosporaceae</taxon>
        <taxon>Paractinoplanes</taxon>
    </lineage>
</organism>
<keyword evidence="2" id="KW-1185">Reference proteome</keyword>
<keyword evidence="1" id="KW-0762">Sugar transport</keyword>
<reference evidence="1 2" key="1">
    <citation type="submission" date="2017-09" db="EMBL/GenBank/DDBJ databases">
        <authorList>
            <person name="Ehlers B."/>
            <person name="Leendertz F.H."/>
        </authorList>
    </citation>
    <scope>NUCLEOTIDE SEQUENCE [LARGE SCALE GENOMIC DNA]</scope>
    <source>
        <strain evidence="1 2">CGMCC 4.6857</strain>
    </source>
</reference>
<accession>A0A285GM59</accession>
<protein>
    <submittedName>
        <fullName evidence="1">Multiple sugar transport system substrate-binding protein</fullName>
    </submittedName>
</protein>
<name>A0A285GM59_9ACTN</name>
<dbReference type="Pfam" id="PF01547">
    <property type="entry name" value="SBP_bac_1"/>
    <property type="match status" value="1"/>
</dbReference>
<evidence type="ECO:0000313" key="1">
    <source>
        <dbReference type="EMBL" id="SNY24657.1"/>
    </source>
</evidence>
<dbReference type="EMBL" id="OBDY01000002">
    <property type="protein sequence ID" value="SNY24657.1"/>
    <property type="molecule type" value="Genomic_DNA"/>
</dbReference>
<dbReference type="Gene3D" id="3.40.190.10">
    <property type="entry name" value="Periplasmic binding protein-like II"/>
    <property type="match status" value="1"/>
</dbReference>
<dbReference type="RefSeq" id="WP_179855061.1">
    <property type="nucleotide sequence ID" value="NZ_OBDY01000002.1"/>
</dbReference>
<proteinExistence type="predicted"/>
<dbReference type="Proteomes" id="UP000219612">
    <property type="component" value="Unassembled WGS sequence"/>
</dbReference>
<dbReference type="InterPro" id="IPR019546">
    <property type="entry name" value="TAT_signal_bac_arc"/>
</dbReference>
<dbReference type="AlphaFoldDB" id="A0A285GM59"/>
<dbReference type="PROSITE" id="PS51318">
    <property type="entry name" value="TAT"/>
    <property type="match status" value="1"/>
</dbReference>
<dbReference type="PANTHER" id="PTHR43649:SF14">
    <property type="entry name" value="BLR3389 PROTEIN"/>
    <property type="match status" value="1"/>
</dbReference>
<evidence type="ECO:0000313" key="2">
    <source>
        <dbReference type="Proteomes" id="UP000219612"/>
    </source>
</evidence>
<sequence>MRPPVEEGYAMQMPGTPHTRLSRRGLLRGVAAAGAAAALSGCSSEVLSGLTASRETAGSLEFWNLFGGGDGVRMQQMLETYQNANPQVDLSAVTLAWGNPYYTKLSLATIGDKPPDVAISHLTRMKNLVEADLLQELDPAVLARNGLGPDRFTARTWQAGLVDGRAYSIPLDTHPFVMFYNTDVCEKAGLLDGDGALAPLDSPEAFTDAMRRAKDVTGAYGGVVAFISETATPWRIFQSFYSQLGGQVIADQGREVVIDDAKATEVLTFLRSLTADGLFPSAADYQGSIAMFAEGQAGFFFQGEWEISTFQTAKTPFSMTLVPHLYREGPYAVQADSHTFVLPRHPDDSPERVDRALGFVASMLDQSKTWAEGGHVPSWQPFLESAGYREMKPQSNYASAAEAAAYDAEGWYSGSGSNFEIVMGSAVGGVMNGQVAPAAAVRQMRSTLSGLARTPSPI</sequence>
<dbReference type="InterPro" id="IPR006059">
    <property type="entry name" value="SBP"/>
</dbReference>
<dbReference type="InterPro" id="IPR006311">
    <property type="entry name" value="TAT_signal"/>
</dbReference>
<dbReference type="NCBIfam" id="TIGR01409">
    <property type="entry name" value="TAT_signal_seq"/>
    <property type="match status" value="1"/>
</dbReference>
<dbReference type="SUPFAM" id="SSF53850">
    <property type="entry name" value="Periplasmic binding protein-like II"/>
    <property type="match status" value="1"/>
</dbReference>
<gene>
    <name evidence="1" type="ORF">SAMN05421748_102230</name>
</gene>